<evidence type="ECO:0000259" key="3">
    <source>
        <dbReference type="PROSITE" id="PS51186"/>
    </source>
</evidence>
<dbReference type="InterPro" id="IPR016181">
    <property type="entry name" value="Acyl_CoA_acyltransferase"/>
</dbReference>
<sequence>MRPIEAGDQKAVIDLFNYYVENTFAAYPEQTVPYEFFDFFLAIAKDYPSVAVEDADGRLLGFGMLRPHSPIPAFAHTAEITYFIDPALTGKGLGSRMLGHLAQDGAKKGITCILAGISSRNAGSIRFHEKNGFTECGRFRNVGRKGGVAFDVVWMQKEI</sequence>
<dbReference type="Pfam" id="PF00583">
    <property type="entry name" value="Acetyltransf_1"/>
    <property type="match status" value="1"/>
</dbReference>
<evidence type="ECO:0000256" key="2">
    <source>
        <dbReference type="ARBA" id="ARBA00023315"/>
    </source>
</evidence>
<evidence type="ECO:0000313" key="4">
    <source>
        <dbReference type="EMBL" id="RXE55557.1"/>
    </source>
</evidence>
<name>A0A498GZK3_9EURY</name>
<dbReference type="CDD" id="cd04301">
    <property type="entry name" value="NAT_SF"/>
    <property type="match status" value="1"/>
</dbReference>
<dbReference type="AlphaFoldDB" id="A0A498GZK3"/>
<protein>
    <submittedName>
        <fullName evidence="4">GCN5 family acetyltransferase</fullName>
    </submittedName>
</protein>
<comment type="caution">
    <text evidence="4">The sequence shown here is derived from an EMBL/GenBank/DDBJ whole genome shotgun (WGS) entry which is preliminary data.</text>
</comment>
<dbReference type="PANTHER" id="PTHR43072">
    <property type="entry name" value="N-ACETYLTRANSFERASE"/>
    <property type="match status" value="1"/>
</dbReference>
<feature type="domain" description="N-acetyltransferase" evidence="3">
    <location>
        <begin position="1"/>
        <end position="159"/>
    </location>
</feature>
<accession>A0A498GZK3</accession>
<keyword evidence="1 4" id="KW-0808">Transferase</keyword>
<evidence type="ECO:0000313" key="5">
    <source>
        <dbReference type="Proteomes" id="UP000290932"/>
    </source>
</evidence>
<dbReference type="PANTHER" id="PTHR43072:SF23">
    <property type="entry name" value="UPF0039 PROTEIN C11D3.02C"/>
    <property type="match status" value="1"/>
</dbReference>
<gene>
    <name evidence="4" type="ORF">ABH15_11460</name>
</gene>
<dbReference type="GO" id="GO:0016747">
    <property type="term" value="F:acyltransferase activity, transferring groups other than amino-acyl groups"/>
    <property type="evidence" value="ECO:0007669"/>
    <property type="project" value="InterPro"/>
</dbReference>
<keyword evidence="5" id="KW-1185">Reference proteome</keyword>
<keyword evidence="2" id="KW-0012">Acyltransferase</keyword>
<dbReference type="InterPro" id="IPR000182">
    <property type="entry name" value="GNAT_dom"/>
</dbReference>
<dbReference type="Proteomes" id="UP000290932">
    <property type="component" value="Unassembled WGS sequence"/>
</dbReference>
<dbReference type="PROSITE" id="PS51186">
    <property type="entry name" value="GNAT"/>
    <property type="match status" value="1"/>
</dbReference>
<organism evidence="4 5">
    <name type="scientific">Methanoculleus taiwanensis</name>
    <dbReference type="NCBI Taxonomy" id="1550565"/>
    <lineage>
        <taxon>Archaea</taxon>
        <taxon>Methanobacteriati</taxon>
        <taxon>Methanobacteriota</taxon>
        <taxon>Stenosarchaea group</taxon>
        <taxon>Methanomicrobia</taxon>
        <taxon>Methanomicrobiales</taxon>
        <taxon>Methanomicrobiaceae</taxon>
        <taxon>Methanoculleus</taxon>
    </lineage>
</organism>
<dbReference type="EMBL" id="LHQS01000003">
    <property type="protein sequence ID" value="RXE55557.1"/>
    <property type="molecule type" value="Genomic_DNA"/>
</dbReference>
<evidence type="ECO:0000256" key="1">
    <source>
        <dbReference type="ARBA" id="ARBA00022679"/>
    </source>
</evidence>
<reference evidence="4 5" key="1">
    <citation type="journal article" date="2015" name="Int. J. Syst. Evol. Microbiol.">
        <title>Methanoculleus taiwanensis sp. nov., a methanogen isolated from deep marine sediment at the deformation front area near Taiwan.</title>
        <authorList>
            <person name="Weng C.Y."/>
            <person name="Chen S.C."/>
            <person name="Lai M.C."/>
            <person name="Wu S.Y."/>
            <person name="Lin S."/>
            <person name="Yang T.F."/>
            <person name="Chen P.C."/>
        </authorList>
    </citation>
    <scope>NUCLEOTIDE SEQUENCE [LARGE SCALE GENOMIC DNA]</scope>
    <source>
        <strain evidence="4 5">CYW4</strain>
    </source>
</reference>
<dbReference type="Gene3D" id="3.40.630.30">
    <property type="match status" value="1"/>
</dbReference>
<proteinExistence type="predicted"/>
<dbReference type="SUPFAM" id="SSF55729">
    <property type="entry name" value="Acyl-CoA N-acyltransferases (Nat)"/>
    <property type="match status" value="1"/>
</dbReference>